<dbReference type="Proteomes" id="UP000499080">
    <property type="component" value="Unassembled WGS sequence"/>
</dbReference>
<proteinExistence type="predicted"/>
<organism evidence="1 2">
    <name type="scientific">Araneus ventricosus</name>
    <name type="common">Orbweaver spider</name>
    <name type="synonym">Epeira ventricosa</name>
    <dbReference type="NCBI Taxonomy" id="182803"/>
    <lineage>
        <taxon>Eukaryota</taxon>
        <taxon>Metazoa</taxon>
        <taxon>Ecdysozoa</taxon>
        <taxon>Arthropoda</taxon>
        <taxon>Chelicerata</taxon>
        <taxon>Arachnida</taxon>
        <taxon>Araneae</taxon>
        <taxon>Araneomorphae</taxon>
        <taxon>Entelegynae</taxon>
        <taxon>Araneoidea</taxon>
        <taxon>Araneidae</taxon>
        <taxon>Araneus</taxon>
    </lineage>
</organism>
<dbReference type="AlphaFoldDB" id="A0A4Y2UET9"/>
<comment type="caution">
    <text evidence="1">The sequence shown here is derived from an EMBL/GenBank/DDBJ whole genome shotgun (WGS) entry which is preliminary data.</text>
</comment>
<evidence type="ECO:0000313" key="1">
    <source>
        <dbReference type="EMBL" id="GBO10136.1"/>
    </source>
</evidence>
<accession>A0A4Y2UET9</accession>
<reference evidence="1 2" key="1">
    <citation type="journal article" date="2019" name="Sci. Rep.">
        <title>Orb-weaving spider Araneus ventricosus genome elucidates the spidroin gene catalogue.</title>
        <authorList>
            <person name="Kono N."/>
            <person name="Nakamura H."/>
            <person name="Ohtoshi R."/>
            <person name="Moran D.A.P."/>
            <person name="Shinohara A."/>
            <person name="Yoshida Y."/>
            <person name="Fujiwara M."/>
            <person name="Mori M."/>
            <person name="Tomita M."/>
            <person name="Arakawa K."/>
        </authorList>
    </citation>
    <scope>NUCLEOTIDE SEQUENCE [LARGE SCALE GENOMIC DNA]</scope>
</reference>
<dbReference type="EMBL" id="BGPR01035342">
    <property type="protein sequence ID" value="GBO10136.1"/>
    <property type="molecule type" value="Genomic_DNA"/>
</dbReference>
<evidence type="ECO:0000313" key="2">
    <source>
        <dbReference type="Proteomes" id="UP000499080"/>
    </source>
</evidence>
<name>A0A4Y2UET9_ARAVE</name>
<feature type="non-terminal residue" evidence="1">
    <location>
        <position position="1"/>
    </location>
</feature>
<protein>
    <submittedName>
        <fullName evidence="1">Uncharacterized protein</fullName>
    </submittedName>
</protein>
<keyword evidence="2" id="KW-1185">Reference proteome</keyword>
<sequence length="55" mass="6335">VTQNATEVRRWGETLSSLPTVPKSIPAVMYGHDSHMHRVLHVRAFRRARQSPEQL</sequence>
<gene>
    <name evidence="1" type="ORF">AVEN_136468_1</name>
</gene>